<evidence type="ECO:0000313" key="8">
    <source>
        <dbReference type="Proteomes" id="UP000243180"/>
    </source>
</evidence>
<dbReference type="EMBL" id="AP014879">
    <property type="protein sequence ID" value="BAV33464.1"/>
    <property type="molecule type" value="Genomic_DNA"/>
</dbReference>
<feature type="domain" description="STAS" evidence="6">
    <location>
        <begin position="458"/>
        <end position="564"/>
    </location>
</feature>
<feature type="transmembrane region" description="Helical" evidence="5">
    <location>
        <begin position="35"/>
        <end position="54"/>
    </location>
</feature>
<keyword evidence="3 5" id="KW-1133">Transmembrane helix</keyword>
<name>A0A1B4XF97_9GAMM</name>
<comment type="subcellular location">
    <subcellularLocation>
        <location evidence="1">Membrane</location>
        <topology evidence="1">Multi-pass membrane protein</topology>
    </subcellularLocation>
</comment>
<dbReference type="Gene3D" id="3.30.750.24">
    <property type="entry name" value="STAS domain"/>
    <property type="match status" value="1"/>
</dbReference>
<dbReference type="PANTHER" id="PTHR11814">
    <property type="entry name" value="SULFATE TRANSPORTER"/>
    <property type="match status" value="1"/>
</dbReference>
<dbReference type="Pfam" id="PF01740">
    <property type="entry name" value="STAS"/>
    <property type="match status" value="1"/>
</dbReference>
<dbReference type="CDD" id="cd07042">
    <property type="entry name" value="STAS_SulP_like_sulfate_transporter"/>
    <property type="match status" value="1"/>
</dbReference>
<feature type="transmembrane region" description="Helical" evidence="5">
    <location>
        <begin position="214"/>
        <end position="232"/>
    </location>
</feature>
<dbReference type="InParanoid" id="A0A1B4XF97"/>
<dbReference type="InterPro" id="IPR036513">
    <property type="entry name" value="STAS_dom_sf"/>
</dbReference>
<dbReference type="FunCoup" id="A0A1B4XF97">
    <property type="interactions" value="168"/>
</dbReference>
<dbReference type="SUPFAM" id="SSF52091">
    <property type="entry name" value="SpoIIaa-like"/>
    <property type="match status" value="1"/>
</dbReference>
<keyword evidence="4 5" id="KW-0472">Membrane</keyword>
<dbReference type="KEGG" id="slim:SCL_1151"/>
<evidence type="ECO:0000256" key="2">
    <source>
        <dbReference type="ARBA" id="ARBA00022692"/>
    </source>
</evidence>
<proteinExistence type="predicted"/>
<dbReference type="Proteomes" id="UP000243180">
    <property type="component" value="Chromosome"/>
</dbReference>
<keyword evidence="2 5" id="KW-0812">Transmembrane</keyword>
<evidence type="ECO:0000256" key="5">
    <source>
        <dbReference type="SAM" id="Phobius"/>
    </source>
</evidence>
<sequence>MNQLAAQNQNSIWQRLFPFLHWWPQVNRHTLKDDLIAGLTVALVAIPQSLAYAQLSGVPAYYGLYAALIPVIIGVLFGSSMLLSTGPVAMTSLLTAASIMPLATYGTQQFYAYVILMALLSGLVQIGMGVARMGVLLNFLSYPVLRGFINAAAIIIGLAQLPAMVGLPLKNSQHFMTDILHVIENLDAMHVESLFFGLGSLALMALMKKFAPRLPGVLITVALTTYISYAIGFEELGGRIVGAIPQGLPGISIPPVDWKASMHMLPTAFVIALISFMEAMSSSKIIAIKTRTQWDENQELIGQGLAKVAAAFSHAMPVSGSFSRSALNLAAGARTGMSSIFSAIAVLLTLLFFTPLLHHLPKPVLAAIIMMAVIGLISFKTIKESWVAGKQDGIAAIITFIATLVFAPNIQNGILTGILLSLALFLFRTMKPRIVLLGLDKDGMLRNAERFNLPKLHPQVTAIRFDGQLYFANVNYFEESTLYLVSNDPDLKYILVVGSGINGLDASGVEMLRNLLDRLSQNKIELVFCSIKGNVIDVMQRTGLIDRIGRDNIFASEDVALKEITQRLARAELDSDGARATPQTPA</sequence>
<feature type="transmembrane region" description="Helical" evidence="5">
    <location>
        <begin position="147"/>
        <end position="169"/>
    </location>
</feature>
<gene>
    <name evidence="7" type="ORF">SCL_1151</name>
</gene>
<reference evidence="7 8" key="1">
    <citation type="submission" date="2015-05" db="EMBL/GenBank/DDBJ databases">
        <title>Complete genome sequence of a sulfur-oxidizing gammaproteobacterium strain HA5.</title>
        <authorList>
            <person name="Miura A."/>
            <person name="Kojima H."/>
            <person name="Fukui M."/>
        </authorList>
    </citation>
    <scope>NUCLEOTIDE SEQUENCE [LARGE SCALE GENOMIC DNA]</scope>
    <source>
        <strain evidence="7 8">HA5</strain>
    </source>
</reference>
<dbReference type="Pfam" id="PF00916">
    <property type="entry name" value="Sulfate_transp"/>
    <property type="match status" value="1"/>
</dbReference>
<evidence type="ECO:0000256" key="4">
    <source>
        <dbReference type="ARBA" id="ARBA00023136"/>
    </source>
</evidence>
<keyword evidence="8" id="KW-1185">Reference proteome</keyword>
<feature type="transmembrane region" description="Helical" evidence="5">
    <location>
        <begin position="260"/>
        <end position="279"/>
    </location>
</feature>
<feature type="transmembrane region" description="Helical" evidence="5">
    <location>
        <begin position="60"/>
        <end position="78"/>
    </location>
</feature>
<feature type="transmembrane region" description="Helical" evidence="5">
    <location>
        <begin position="394"/>
        <end position="427"/>
    </location>
</feature>
<evidence type="ECO:0000259" key="6">
    <source>
        <dbReference type="PROSITE" id="PS50801"/>
    </source>
</evidence>
<organism evidence="7 8">
    <name type="scientific">Sulfuricaulis limicola</name>
    <dbReference type="NCBI Taxonomy" id="1620215"/>
    <lineage>
        <taxon>Bacteria</taxon>
        <taxon>Pseudomonadati</taxon>
        <taxon>Pseudomonadota</taxon>
        <taxon>Gammaproteobacteria</taxon>
        <taxon>Acidiferrobacterales</taxon>
        <taxon>Acidiferrobacteraceae</taxon>
        <taxon>Sulfuricaulis</taxon>
    </lineage>
</organism>
<dbReference type="NCBIfam" id="TIGR00815">
    <property type="entry name" value="sulP"/>
    <property type="match status" value="1"/>
</dbReference>
<dbReference type="AlphaFoldDB" id="A0A1B4XF97"/>
<feature type="transmembrane region" description="Helical" evidence="5">
    <location>
        <begin position="110"/>
        <end position="135"/>
    </location>
</feature>
<dbReference type="OrthoDB" id="9769739at2"/>
<protein>
    <submittedName>
        <fullName evidence="7">Sulfate transporter</fullName>
    </submittedName>
</protein>
<feature type="transmembrane region" description="Helical" evidence="5">
    <location>
        <begin position="364"/>
        <end position="382"/>
    </location>
</feature>
<dbReference type="InterPro" id="IPR011547">
    <property type="entry name" value="SLC26A/SulP_dom"/>
</dbReference>
<dbReference type="PROSITE" id="PS50801">
    <property type="entry name" value="STAS"/>
    <property type="match status" value="1"/>
</dbReference>
<evidence type="ECO:0000256" key="3">
    <source>
        <dbReference type="ARBA" id="ARBA00022989"/>
    </source>
</evidence>
<dbReference type="GO" id="GO:0016020">
    <property type="term" value="C:membrane"/>
    <property type="evidence" value="ECO:0007669"/>
    <property type="project" value="UniProtKB-SubCell"/>
</dbReference>
<accession>A0A1B4XF97</accession>
<evidence type="ECO:0000313" key="7">
    <source>
        <dbReference type="EMBL" id="BAV33464.1"/>
    </source>
</evidence>
<feature type="transmembrane region" description="Helical" evidence="5">
    <location>
        <begin position="339"/>
        <end position="357"/>
    </location>
</feature>
<dbReference type="InterPro" id="IPR002645">
    <property type="entry name" value="STAS_dom"/>
</dbReference>
<dbReference type="GO" id="GO:0055085">
    <property type="term" value="P:transmembrane transport"/>
    <property type="evidence" value="ECO:0007669"/>
    <property type="project" value="InterPro"/>
</dbReference>
<dbReference type="RefSeq" id="WP_096360321.1">
    <property type="nucleotide sequence ID" value="NZ_AP014879.1"/>
</dbReference>
<evidence type="ECO:0000256" key="1">
    <source>
        <dbReference type="ARBA" id="ARBA00004141"/>
    </source>
</evidence>
<dbReference type="InterPro" id="IPR001902">
    <property type="entry name" value="SLC26A/SulP_fam"/>
</dbReference>